<dbReference type="SMART" id="SM00342">
    <property type="entry name" value="HTH_ARAC"/>
    <property type="match status" value="1"/>
</dbReference>
<dbReference type="InterPro" id="IPR018062">
    <property type="entry name" value="HTH_AraC-typ_CS"/>
</dbReference>
<protein>
    <submittedName>
        <fullName evidence="5">Helix-turn-helix transcriptional regulator</fullName>
    </submittedName>
</protein>
<name>A0A9D1EGB3_9FIRM</name>
<dbReference type="PRINTS" id="PR00032">
    <property type="entry name" value="HTHARAC"/>
</dbReference>
<keyword evidence="2" id="KW-0238">DNA-binding</keyword>
<comment type="caution">
    <text evidence="5">The sequence shown here is derived from an EMBL/GenBank/DDBJ whole genome shotgun (WGS) entry which is preliminary data.</text>
</comment>
<keyword evidence="1" id="KW-0805">Transcription regulation</keyword>
<evidence type="ECO:0000256" key="1">
    <source>
        <dbReference type="ARBA" id="ARBA00023015"/>
    </source>
</evidence>
<dbReference type="Pfam" id="PF12833">
    <property type="entry name" value="HTH_18"/>
    <property type="match status" value="1"/>
</dbReference>
<evidence type="ECO:0000256" key="2">
    <source>
        <dbReference type="ARBA" id="ARBA00023125"/>
    </source>
</evidence>
<reference evidence="5" key="2">
    <citation type="journal article" date="2021" name="PeerJ">
        <title>Extensive microbial diversity within the chicken gut microbiome revealed by metagenomics and culture.</title>
        <authorList>
            <person name="Gilroy R."/>
            <person name="Ravi A."/>
            <person name="Getino M."/>
            <person name="Pursley I."/>
            <person name="Horton D.L."/>
            <person name="Alikhan N.F."/>
            <person name="Baker D."/>
            <person name="Gharbi K."/>
            <person name="Hall N."/>
            <person name="Watson M."/>
            <person name="Adriaenssens E.M."/>
            <person name="Foster-Nyarko E."/>
            <person name="Jarju S."/>
            <person name="Secka A."/>
            <person name="Antonio M."/>
            <person name="Oren A."/>
            <person name="Chaudhuri R.R."/>
            <person name="La Ragione R."/>
            <person name="Hildebrand F."/>
            <person name="Pallen M.J."/>
        </authorList>
    </citation>
    <scope>NUCLEOTIDE SEQUENCE</scope>
    <source>
        <strain evidence="5">ChiW13-3771</strain>
    </source>
</reference>
<dbReference type="SUPFAM" id="SSF46689">
    <property type="entry name" value="Homeodomain-like"/>
    <property type="match status" value="1"/>
</dbReference>
<reference evidence="5" key="1">
    <citation type="submission" date="2020-10" db="EMBL/GenBank/DDBJ databases">
        <authorList>
            <person name="Gilroy R."/>
        </authorList>
    </citation>
    <scope>NUCLEOTIDE SEQUENCE</scope>
    <source>
        <strain evidence="5">ChiW13-3771</strain>
    </source>
</reference>
<evidence type="ECO:0000256" key="3">
    <source>
        <dbReference type="ARBA" id="ARBA00023163"/>
    </source>
</evidence>
<evidence type="ECO:0000313" key="6">
    <source>
        <dbReference type="Proteomes" id="UP000824201"/>
    </source>
</evidence>
<dbReference type="PROSITE" id="PS01124">
    <property type="entry name" value="HTH_ARAC_FAMILY_2"/>
    <property type="match status" value="1"/>
</dbReference>
<organism evidence="5 6">
    <name type="scientific">Candidatus Fimimorpha faecalis</name>
    <dbReference type="NCBI Taxonomy" id="2840824"/>
    <lineage>
        <taxon>Bacteria</taxon>
        <taxon>Bacillati</taxon>
        <taxon>Bacillota</taxon>
        <taxon>Clostridia</taxon>
        <taxon>Eubacteriales</taxon>
        <taxon>Candidatus Fimimorpha</taxon>
    </lineage>
</organism>
<dbReference type="InterPro" id="IPR020449">
    <property type="entry name" value="Tscrpt_reg_AraC-type_HTH"/>
</dbReference>
<dbReference type="EMBL" id="DVHN01000176">
    <property type="protein sequence ID" value="HIR89749.1"/>
    <property type="molecule type" value="Genomic_DNA"/>
</dbReference>
<gene>
    <name evidence="5" type="ORF">IAC96_12460</name>
</gene>
<dbReference type="GO" id="GO:0043565">
    <property type="term" value="F:sequence-specific DNA binding"/>
    <property type="evidence" value="ECO:0007669"/>
    <property type="project" value="InterPro"/>
</dbReference>
<dbReference type="PROSITE" id="PS00041">
    <property type="entry name" value="HTH_ARAC_FAMILY_1"/>
    <property type="match status" value="1"/>
</dbReference>
<dbReference type="GO" id="GO:0003700">
    <property type="term" value="F:DNA-binding transcription factor activity"/>
    <property type="evidence" value="ECO:0007669"/>
    <property type="project" value="InterPro"/>
</dbReference>
<dbReference type="InterPro" id="IPR053142">
    <property type="entry name" value="PchR_regulatory_protein"/>
</dbReference>
<accession>A0A9D1EGB3</accession>
<dbReference type="Gene3D" id="1.10.10.60">
    <property type="entry name" value="Homeodomain-like"/>
    <property type="match status" value="1"/>
</dbReference>
<dbReference type="AlphaFoldDB" id="A0A9D1EGB3"/>
<evidence type="ECO:0000259" key="4">
    <source>
        <dbReference type="PROSITE" id="PS01124"/>
    </source>
</evidence>
<sequence length="339" mass="38910">MFRKSLPHMGSFDSGITCRNNSGQYLTHLLETSNTGQVSDFVNQIPIEIGRCQVKEKKTKQGIAYLDWEMCYKEDVYVQKKDYVDEVQFIFFMNKGMEWQIGASDHSVCFKKGELCICRDCFQKSAACYEGGYNFLFKSVQIPSKLFFQMIEENFDLLDSSRINQMLKTVMKTGITPYMYRLLREIEDLDFYQGGIASLYLESKMTEIIAACLEAGMELGDNAVYKKMSLSRTDRELILQIKQRVDMDSVNIPGCEQLAREMNLSISKLTKGFKELTGVPLHTYVINRRLEYAAYLLTENHLNVSQAAVCAGYSNMSHFSAAFKKKYGVLPKDYKNKNC</sequence>
<feature type="domain" description="HTH araC/xylS-type" evidence="4">
    <location>
        <begin position="235"/>
        <end position="337"/>
    </location>
</feature>
<evidence type="ECO:0000313" key="5">
    <source>
        <dbReference type="EMBL" id="HIR89749.1"/>
    </source>
</evidence>
<dbReference type="InterPro" id="IPR009057">
    <property type="entry name" value="Homeodomain-like_sf"/>
</dbReference>
<keyword evidence="3" id="KW-0804">Transcription</keyword>
<dbReference type="PANTHER" id="PTHR47893:SF1">
    <property type="entry name" value="REGULATORY PROTEIN PCHR"/>
    <property type="match status" value="1"/>
</dbReference>
<dbReference type="InterPro" id="IPR018060">
    <property type="entry name" value="HTH_AraC"/>
</dbReference>
<dbReference type="PANTHER" id="PTHR47893">
    <property type="entry name" value="REGULATORY PROTEIN PCHR"/>
    <property type="match status" value="1"/>
</dbReference>
<dbReference type="Proteomes" id="UP000824201">
    <property type="component" value="Unassembled WGS sequence"/>
</dbReference>
<proteinExistence type="predicted"/>